<evidence type="ECO:0000256" key="9">
    <source>
        <dbReference type="PIRSR" id="PIRSR001589-2"/>
    </source>
</evidence>
<evidence type="ECO:0000256" key="7">
    <source>
        <dbReference type="ARBA" id="ARBA00048741"/>
    </source>
</evidence>
<evidence type="ECO:0000259" key="11">
    <source>
        <dbReference type="PROSITE" id="PS51278"/>
    </source>
</evidence>
<dbReference type="SUPFAM" id="SSF52402">
    <property type="entry name" value="Adenine nucleotide alpha hydrolases-like"/>
    <property type="match status" value="1"/>
</dbReference>
<dbReference type="InterPro" id="IPR014729">
    <property type="entry name" value="Rossmann-like_a/b/a_fold"/>
</dbReference>
<evidence type="ECO:0000313" key="12">
    <source>
        <dbReference type="EMBL" id="OHA06996.1"/>
    </source>
</evidence>
<comment type="caution">
    <text evidence="12">The sequence shown here is derived from an EMBL/GenBank/DDBJ whole genome shotgun (WGS) entry which is preliminary data.</text>
</comment>
<dbReference type="PANTHER" id="PTHR43284:SF1">
    <property type="entry name" value="ASPARAGINE SYNTHETASE"/>
    <property type="match status" value="1"/>
</dbReference>
<evidence type="ECO:0000256" key="10">
    <source>
        <dbReference type="PIRSR" id="PIRSR001589-3"/>
    </source>
</evidence>
<evidence type="ECO:0000256" key="4">
    <source>
        <dbReference type="ARBA" id="ARBA00022741"/>
    </source>
</evidence>
<dbReference type="GO" id="GO:0004066">
    <property type="term" value="F:asparagine synthase (glutamine-hydrolyzing) activity"/>
    <property type="evidence" value="ECO:0007669"/>
    <property type="project" value="UniProtKB-EC"/>
</dbReference>
<gene>
    <name evidence="12" type="ORF">A3B34_00060</name>
</gene>
<dbReference type="Pfam" id="PF00733">
    <property type="entry name" value="Asn_synthase"/>
    <property type="match status" value="1"/>
</dbReference>
<dbReference type="InterPro" id="IPR006426">
    <property type="entry name" value="Asn_synth_AEB"/>
</dbReference>
<dbReference type="EMBL" id="MHQR01000028">
    <property type="protein sequence ID" value="OHA06996.1"/>
    <property type="molecule type" value="Genomic_DNA"/>
</dbReference>
<dbReference type="GO" id="GO:0006529">
    <property type="term" value="P:asparagine biosynthetic process"/>
    <property type="evidence" value="ECO:0007669"/>
    <property type="project" value="UniProtKB-KW"/>
</dbReference>
<dbReference type="NCBIfam" id="TIGR01536">
    <property type="entry name" value="asn_synth_AEB"/>
    <property type="match status" value="1"/>
</dbReference>
<comment type="catalytic activity">
    <reaction evidence="7">
        <text>L-aspartate + L-glutamine + ATP + H2O = L-asparagine + L-glutamate + AMP + diphosphate + H(+)</text>
        <dbReference type="Rhea" id="RHEA:12228"/>
        <dbReference type="ChEBI" id="CHEBI:15377"/>
        <dbReference type="ChEBI" id="CHEBI:15378"/>
        <dbReference type="ChEBI" id="CHEBI:29985"/>
        <dbReference type="ChEBI" id="CHEBI:29991"/>
        <dbReference type="ChEBI" id="CHEBI:30616"/>
        <dbReference type="ChEBI" id="CHEBI:33019"/>
        <dbReference type="ChEBI" id="CHEBI:58048"/>
        <dbReference type="ChEBI" id="CHEBI:58359"/>
        <dbReference type="ChEBI" id="CHEBI:456215"/>
        <dbReference type="EC" id="6.3.5.4"/>
    </reaction>
</comment>
<keyword evidence="8" id="KW-0061">Asparagine biosynthesis</keyword>
<keyword evidence="8" id="KW-0028">Amino-acid biosynthesis</keyword>
<dbReference type="PIRSF" id="PIRSF001589">
    <property type="entry name" value="Asn_synthetase_glu-h"/>
    <property type="match status" value="1"/>
</dbReference>
<dbReference type="InterPro" id="IPR051786">
    <property type="entry name" value="ASN_synthetase/amidase"/>
</dbReference>
<comment type="similarity">
    <text evidence="2">Belongs to the asparagine synthetase family.</text>
</comment>
<proteinExistence type="inferred from homology"/>
<evidence type="ECO:0000256" key="6">
    <source>
        <dbReference type="ARBA" id="ARBA00022962"/>
    </source>
</evidence>
<dbReference type="PANTHER" id="PTHR43284">
    <property type="entry name" value="ASPARAGINE SYNTHETASE (GLUTAMINE-HYDROLYZING)"/>
    <property type="match status" value="1"/>
</dbReference>
<dbReference type="CDD" id="cd00712">
    <property type="entry name" value="AsnB"/>
    <property type="match status" value="1"/>
</dbReference>
<evidence type="ECO:0000313" key="13">
    <source>
        <dbReference type="Proteomes" id="UP000176510"/>
    </source>
</evidence>
<keyword evidence="5 9" id="KW-0067">ATP-binding</keyword>
<dbReference type="Gene3D" id="3.60.20.10">
    <property type="entry name" value="Glutamine Phosphoribosylpyrophosphate, subunit 1, domain 1"/>
    <property type="match status" value="1"/>
</dbReference>
<organism evidence="12 13">
    <name type="scientific">Candidatus Sungbacteria bacterium RIFCSPLOWO2_01_FULL_54_21</name>
    <dbReference type="NCBI Taxonomy" id="1802279"/>
    <lineage>
        <taxon>Bacteria</taxon>
        <taxon>Candidatus Sungiibacteriota</taxon>
    </lineage>
</organism>
<name>A0A1G2L5P1_9BACT</name>
<dbReference type="InterPro" id="IPR033738">
    <property type="entry name" value="AsnB_N"/>
</dbReference>
<evidence type="ECO:0000256" key="3">
    <source>
        <dbReference type="ARBA" id="ARBA00012737"/>
    </source>
</evidence>
<dbReference type="InterPro" id="IPR001962">
    <property type="entry name" value="Asn_synthase"/>
</dbReference>
<dbReference type="GO" id="GO:0005829">
    <property type="term" value="C:cytosol"/>
    <property type="evidence" value="ECO:0007669"/>
    <property type="project" value="TreeGrafter"/>
</dbReference>
<dbReference type="Pfam" id="PF13537">
    <property type="entry name" value="GATase_7"/>
    <property type="match status" value="1"/>
</dbReference>
<dbReference type="AlphaFoldDB" id="A0A1G2L5P1"/>
<comment type="pathway">
    <text evidence="1">Amino-acid biosynthesis; L-asparagine biosynthesis; L-asparagine from L-aspartate (L-Gln route): step 1/1.</text>
</comment>
<feature type="binding site" evidence="9">
    <location>
        <position position="289"/>
    </location>
    <ligand>
        <name>ATP</name>
        <dbReference type="ChEBI" id="CHEBI:30616"/>
    </ligand>
</feature>
<feature type="active site" description="For GATase activity" evidence="8">
    <location>
        <position position="2"/>
    </location>
</feature>
<dbReference type="InterPro" id="IPR029055">
    <property type="entry name" value="Ntn_hydrolases_N"/>
</dbReference>
<dbReference type="CDD" id="cd01991">
    <property type="entry name" value="Asn_synthase_B_C"/>
    <property type="match status" value="1"/>
</dbReference>
<accession>A0A1G2L5P1</accession>
<sequence length="619" mass="69643">MCGITGFFGNGAEHDLRRMNATLVRRGPDSTGYFSDPRAKIFLGIRRLAIIDVAGGTQPITNEDGSIVVVLNGEIYNYQELRKRLEGKHTFKTHSDTETIVHLYEEEGDHFVEKLEGMFGIALWDARRNTFVIARDRFGEKPIYYAAAGGAFVFGSEMKAVLEHPSVTRDLDRSALSAYLRHEYVPAPATIFSGIKKLPPAHVMIVTPDGVKIRRYWDIETASTANPLSPGHTEEQLLVDLDAHLSRAVKSMLVADVPLGIFLSGGIDSSTIAWYAQRNAGRKVHTFSIGFEDASFDESGHANRAAELLGTDHASATFSGRDLLKLLPDLYAHIDEPFADPSLLPTTLLSHAARKRVTVALGGDGADELFWGYPTFQAEKLARWYRHIPAVLRNSIIRPLVSALPSSSQYLSFDYRLKRFVRHADESGAESRHTGWIGAFPPAEIPLLLADPSHSRLSLEFQTKSGMARPDLFYLSHYLPGDILVKADRASMFEGLETRAPFLDPALATFIYSLPVSYKLRGFKTKYLLKKLMRPRLGADITDRKKHGFQPPIARWLRQDLAPLVREHLNESSLKRDGIFNPVYVARLIAEHQKGTSDRRKELWTLLVFHLWKQHWYRQ</sequence>
<reference evidence="12 13" key="1">
    <citation type="journal article" date="2016" name="Nat. Commun.">
        <title>Thousands of microbial genomes shed light on interconnected biogeochemical processes in an aquifer system.</title>
        <authorList>
            <person name="Anantharaman K."/>
            <person name="Brown C.T."/>
            <person name="Hug L.A."/>
            <person name="Sharon I."/>
            <person name="Castelle C.J."/>
            <person name="Probst A.J."/>
            <person name="Thomas B.C."/>
            <person name="Singh A."/>
            <person name="Wilkins M.J."/>
            <person name="Karaoz U."/>
            <person name="Brodie E.L."/>
            <person name="Williams K.H."/>
            <person name="Hubbard S.S."/>
            <person name="Banfield J.F."/>
        </authorList>
    </citation>
    <scope>NUCLEOTIDE SEQUENCE [LARGE SCALE GENOMIC DNA]</scope>
</reference>
<evidence type="ECO:0000256" key="5">
    <source>
        <dbReference type="ARBA" id="ARBA00022840"/>
    </source>
</evidence>
<dbReference type="GO" id="GO:0005524">
    <property type="term" value="F:ATP binding"/>
    <property type="evidence" value="ECO:0007669"/>
    <property type="project" value="UniProtKB-KW"/>
</dbReference>
<keyword evidence="6 8" id="KW-0315">Glutamine amidotransferase</keyword>
<evidence type="ECO:0000256" key="1">
    <source>
        <dbReference type="ARBA" id="ARBA00005187"/>
    </source>
</evidence>
<dbReference type="PROSITE" id="PS51278">
    <property type="entry name" value="GATASE_TYPE_2"/>
    <property type="match status" value="1"/>
</dbReference>
<dbReference type="Gene3D" id="3.40.50.620">
    <property type="entry name" value="HUPs"/>
    <property type="match status" value="1"/>
</dbReference>
<feature type="site" description="Important for beta-aspartyl-AMP intermediate formation" evidence="10">
    <location>
        <position position="364"/>
    </location>
</feature>
<feature type="binding site" evidence="9">
    <location>
        <position position="96"/>
    </location>
    <ligand>
        <name>L-glutamine</name>
        <dbReference type="ChEBI" id="CHEBI:58359"/>
    </ligand>
</feature>
<dbReference type="Proteomes" id="UP000176510">
    <property type="component" value="Unassembled WGS sequence"/>
</dbReference>
<dbReference type="EC" id="6.3.5.4" evidence="3"/>
<dbReference type="InterPro" id="IPR017932">
    <property type="entry name" value="GATase_2_dom"/>
</dbReference>
<evidence type="ECO:0000256" key="2">
    <source>
        <dbReference type="ARBA" id="ARBA00005752"/>
    </source>
</evidence>
<evidence type="ECO:0000256" key="8">
    <source>
        <dbReference type="PIRSR" id="PIRSR001589-1"/>
    </source>
</evidence>
<dbReference type="STRING" id="1802279.A3B34_00060"/>
<protein>
    <recommendedName>
        <fullName evidence="3">asparagine synthase (glutamine-hydrolyzing)</fullName>
        <ecNumber evidence="3">6.3.5.4</ecNumber>
    </recommendedName>
</protein>
<keyword evidence="4 9" id="KW-0547">Nucleotide-binding</keyword>
<dbReference type="SUPFAM" id="SSF56235">
    <property type="entry name" value="N-terminal nucleophile aminohydrolases (Ntn hydrolases)"/>
    <property type="match status" value="1"/>
</dbReference>
<feature type="domain" description="Glutamine amidotransferase type-2" evidence="11">
    <location>
        <begin position="2"/>
        <end position="209"/>
    </location>
</feature>